<feature type="region of interest" description="Disordered" evidence="12">
    <location>
        <begin position="150"/>
        <end position="184"/>
    </location>
</feature>
<evidence type="ECO:0000313" key="15">
    <source>
        <dbReference type="EMBL" id="CAH0104700.1"/>
    </source>
</evidence>
<evidence type="ECO:0000256" key="6">
    <source>
        <dbReference type="ARBA" id="ARBA00022618"/>
    </source>
</evidence>
<organism evidence="15 16">
    <name type="scientific">Daphnia galeata</name>
    <dbReference type="NCBI Taxonomy" id="27404"/>
    <lineage>
        <taxon>Eukaryota</taxon>
        <taxon>Metazoa</taxon>
        <taxon>Ecdysozoa</taxon>
        <taxon>Arthropoda</taxon>
        <taxon>Crustacea</taxon>
        <taxon>Branchiopoda</taxon>
        <taxon>Diplostraca</taxon>
        <taxon>Cladocera</taxon>
        <taxon>Anomopoda</taxon>
        <taxon>Daphniidae</taxon>
        <taxon>Daphnia</taxon>
    </lineage>
</organism>
<dbReference type="GO" id="GO:0000922">
    <property type="term" value="C:spindle pole"/>
    <property type="evidence" value="ECO:0007669"/>
    <property type="project" value="UniProtKB-SubCell"/>
</dbReference>
<keyword evidence="10" id="KW-0131">Cell cycle</keyword>
<evidence type="ECO:0000256" key="10">
    <source>
        <dbReference type="ARBA" id="ARBA00023306"/>
    </source>
</evidence>
<dbReference type="InterPro" id="IPR001715">
    <property type="entry name" value="CH_dom"/>
</dbReference>
<comment type="caution">
    <text evidence="15">The sequence shown here is derived from an EMBL/GenBank/DDBJ whole genome shotgun (WGS) entry which is preliminary data.</text>
</comment>
<dbReference type="GO" id="GO:0051010">
    <property type="term" value="F:microtubule plus-end binding"/>
    <property type="evidence" value="ECO:0007669"/>
    <property type="project" value="UniProtKB-ARBA"/>
</dbReference>
<dbReference type="PANTHER" id="PTHR10623">
    <property type="entry name" value="MICROTUBULE-ASSOCIATED PROTEIN RP/EB FAMILY MEMBER"/>
    <property type="match status" value="1"/>
</dbReference>
<feature type="compositionally biased region" description="Polar residues" evidence="12">
    <location>
        <begin position="341"/>
        <end position="353"/>
    </location>
</feature>
<keyword evidence="5" id="KW-0963">Cytoplasm</keyword>
<evidence type="ECO:0000256" key="11">
    <source>
        <dbReference type="PROSITE-ProRule" id="PRU00576"/>
    </source>
</evidence>
<evidence type="ECO:0000256" key="2">
    <source>
        <dbReference type="ARBA" id="ARBA00004647"/>
    </source>
</evidence>
<dbReference type="GO" id="GO:0005813">
    <property type="term" value="C:centrosome"/>
    <property type="evidence" value="ECO:0007669"/>
    <property type="project" value="UniProtKB-SubCell"/>
</dbReference>
<evidence type="ECO:0000256" key="1">
    <source>
        <dbReference type="ARBA" id="ARBA00004300"/>
    </source>
</evidence>
<evidence type="ECO:0000256" key="8">
    <source>
        <dbReference type="ARBA" id="ARBA00022776"/>
    </source>
</evidence>
<evidence type="ECO:0000256" key="12">
    <source>
        <dbReference type="SAM" id="MobiDB-lite"/>
    </source>
</evidence>
<dbReference type="GO" id="GO:0005874">
    <property type="term" value="C:microtubule"/>
    <property type="evidence" value="ECO:0007669"/>
    <property type="project" value="UniProtKB-KW"/>
</dbReference>
<evidence type="ECO:0000256" key="9">
    <source>
        <dbReference type="ARBA" id="ARBA00023212"/>
    </source>
</evidence>
<dbReference type="PROSITE" id="PS50021">
    <property type="entry name" value="CH"/>
    <property type="match status" value="1"/>
</dbReference>
<dbReference type="PROSITE" id="PS51230">
    <property type="entry name" value="EB1_C"/>
    <property type="match status" value="1"/>
</dbReference>
<evidence type="ECO:0000256" key="7">
    <source>
        <dbReference type="ARBA" id="ARBA00022701"/>
    </source>
</evidence>
<dbReference type="EMBL" id="CAKKLH010000150">
    <property type="protein sequence ID" value="CAH0104700.1"/>
    <property type="molecule type" value="Genomic_DNA"/>
</dbReference>
<keyword evidence="8" id="KW-0498">Mitosis</keyword>
<dbReference type="OrthoDB" id="2119228at2759"/>
<protein>
    <recommendedName>
        <fullName evidence="4">Microtubule-associated protein RP/EB family member 1</fullName>
    </recommendedName>
</protein>
<feature type="domain" description="Calponin-homology (CH)" evidence="13">
    <location>
        <begin position="23"/>
        <end position="125"/>
    </location>
</feature>
<dbReference type="SUPFAM" id="SSF47576">
    <property type="entry name" value="Calponin-homology domain, CH-domain"/>
    <property type="match status" value="2"/>
</dbReference>
<dbReference type="FunFam" id="1.10.418.10:FF:000007">
    <property type="entry name" value="Microtubule-associated protein, RP/EB family, member 2"/>
    <property type="match status" value="1"/>
</dbReference>
<dbReference type="Pfam" id="PF00307">
    <property type="entry name" value="CH"/>
    <property type="match status" value="1"/>
</dbReference>
<evidence type="ECO:0000313" key="16">
    <source>
        <dbReference type="Proteomes" id="UP000789390"/>
    </source>
</evidence>
<name>A0A8J2RLC3_9CRUS</name>
<keyword evidence="6" id="KW-0132">Cell division</keyword>
<accession>A0A8J2RLC3</accession>
<evidence type="ECO:0000256" key="3">
    <source>
        <dbReference type="ARBA" id="ARBA00010729"/>
    </source>
</evidence>
<comment type="similarity">
    <text evidence="3">Belongs to the MAPRE family.</text>
</comment>
<dbReference type="Gene3D" id="1.20.5.1430">
    <property type="match status" value="1"/>
</dbReference>
<dbReference type="Proteomes" id="UP000789390">
    <property type="component" value="Unassembled WGS sequence"/>
</dbReference>
<keyword evidence="7 11" id="KW-0493">Microtubule</keyword>
<comment type="subcellular location">
    <subcellularLocation>
        <location evidence="1">Cytoplasm</location>
        <location evidence="1">Cytoskeleton</location>
        <location evidence="1">Microtubule organizing center</location>
        <location evidence="1">Centrosome</location>
    </subcellularLocation>
    <subcellularLocation>
        <location evidence="2">Cytoplasm</location>
        <location evidence="2">Cytoskeleton</location>
        <location evidence="2">Spindle pole</location>
    </subcellularLocation>
</comment>
<evidence type="ECO:0000256" key="5">
    <source>
        <dbReference type="ARBA" id="ARBA00022490"/>
    </source>
</evidence>
<dbReference type="FunFam" id="1.20.5.1430:FF:000001">
    <property type="entry name" value="microtubule-associated protein RP/EB family member 1"/>
    <property type="match status" value="1"/>
</dbReference>
<dbReference type="Gene3D" id="1.10.418.10">
    <property type="entry name" value="Calponin-like domain"/>
    <property type="match status" value="2"/>
</dbReference>
<keyword evidence="9" id="KW-0206">Cytoskeleton</keyword>
<keyword evidence="16" id="KW-1185">Reference proteome</keyword>
<dbReference type="InterPro" id="IPR004953">
    <property type="entry name" value="EB1_C"/>
</dbReference>
<feature type="compositionally biased region" description="Polar residues" evidence="12">
    <location>
        <begin position="166"/>
        <end position="175"/>
    </location>
</feature>
<dbReference type="InterPro" id="IPR036133">
    <property type="entry name" value="EB1_C_sf"/>
</dbReference>
<feature type="region of interest" description="Disordered" evidence="12">
    <location>
        <begin position="302"/>
        <end position="365"/>
    </location>
</feature>
<evidence type="ECO:0000259" key="14">
    <source>
        <dbReference type="PROSITE" id="PS51230"/>
    </source>
</evidence>
<dbReference type="SUPFAM" id="SSF140612">
    <property type="entry name" value="EB1 dimerisation domain-like"/>
    <property type="match status" value="1"/>
</dbReference>
<evidence type="ECO:0000259" key="13">
    <source>
        <dbReference type="PROSITE" id="PS50021"/>
    </source>
</evidence>
<evidence type="ECO:0000256" key="4">
    <source>
        <dbReference type="ARBA" id="ARBA00019567"/>
    </source>
</evidence>
<feature type="domain" description="EB1 C-terminal" evidence="14">
    <location>
        <begin position="364"/>
        <end position="434"/>
    </location>
</feature>
<dbReference type="AlphaFoldDB" id="A0A8J2RLC3"/>
<dbReference type="Pfam" id="PF03271">
    <property type="entry name" value="EB1"/>
    <property type="match status" value="1"/>
</dbReference>
<reference evidence="15" key="1">
    <citation type="submission" date="2021-11" db="EMBL/GenBank/DDBJ databases">
        <authorList>
            <person name="Schell T."/>
        </authorList>
    </citation>
    <scope>NUCLEOTIDE SEQUENCE</scope>
    <source>
        <strain evidence="15">M5</strain>
    </source>
</reference>
<dbReference type="InterPro" id="IPR027328">
    <property type="entry name" value="MAPRE"/>
</dbReference>
<dbReference type="GO" id="GO:0051301">
    <property type="term" value="P:cell division"/>
    <property type="evidence" value="ECO:0007669"/>
    <property type="project" value="UniProtKB-KW"/>
</dbReference>
<proteinExistence type="inferred from homology"/>
<sequence>MAMRIFVTNMAVNVYSTSVTTENLSRHDMLAWVNDCLMSSLTKIEEMCTGAAYCQFMDMLFPGSMMVKKVKYKTNLEHEYIQNFKLLQGSFKKMNVDKIIPVDKLIKGRFQDNFEFLQWFKKFFDANYDGSPYDALEARGGEVLGLGPATQGGSQSHLGGSGRHSPSTGSYSRQAYNKPAPHRTGTAQQNGFAFRKIPLASSVLNGVWYLVFGSLTHQLTPQSLSFYFVLLFMLYFFALNSSGCVKLEVPIIPIDKLVKGRFQDNFEFVQWFKKFFDANYQGQDMEGYNALEVRGGEQLGWGTGANASRSSHPPITPATAPRAPPQALAKPQAARPAPPRNNSTPASNVTSSARGGASAGMNSTGKMHEAKIEDLNSQIMEMKLTLEGMEKERDFYFGKLRDIELLCQDITQEDNPIIQKILAKLYATEDGFAAPEEVEGVPPPEEEY</sequence>
<feature type="compositionally biased region" description="Low complexity" evidence="12">
    <location>
        <begin position="317"/>
        <end position="335"/>
    </location>
</feature>
<gene>
    <name evidence="15" type="ORF">DGAL_LOCUS7614</name>
</gene>
<dbReference type="InterPro" id="IPR036872">
    <property type="entry name" value="CH_dom_sf"/>
</dbReference>